<dbReference type="Pfam" id="PF00460">
    <property type="entry name" value="Flg_bb_rod"/>
    <property type="match status" value="1"/>
</dbReference>
<dbReference type="PRINTS" id="PR01005">
    <property type="entry name" value="FLGHOOKAP1"/>
</dbReference>
<dbReference type="PANTHER" id="PTHR30033">
    <property type="entry name" value="FLAGELLAR HOOK-ASSOCIATED PROTEIN 1"/>
    <property type="match status" value="1"/>
</dbReference>
<dbReference type="InterPro" id="IPR001444">
    <property type="entry name" value="Flag_bb_rod_N"/>
</dbReference>
<keyword evidence="11" id="KW-0282">Flagellum</keyword>
<sequence length="580" mass="63811">MANSMGSLFIGASGLQVSQNAMNATANNLSNVDTKGYVRERVLQADRHYDTFDTTAAIGPSQSGLGVSIGDVIHARDVFLDKTFRTESGRQAFYSSTSEAITEVETLFQELEGTAFQEVLMGESGLRVAFEEFAKDPSDSVNQNLVVQKAGLFASRAKAVYQGLEKYQSNLNTQISDAVDRVNDLGNTLRQLNIDIMTIESGGIETAMNLRDQRDLVLDELAQYGTITYKELANGEVKVNFEGVSFVDEMRVYEIGKQTDKVTGFITPYWNHLSNTKEGEYYKVYDTGEQISAAKKNDNGKLKALILARGDKEANYLDLDGVSAKKYDQTLGNSVMMNSEASIDMLVHKVVTAINDLYCPNTTLKTDITGTDADGNTVTYKAGTKILDAENCCVGSDGQLPPQELFTRTGCDRYTKITTQKGEVYYVYNEEDPTDTALQYTIGSISVNPNLLESESLLPAYKQNGSEERPVAYDLGQALSDLWDKELMYLSPHDTTPVTFSEFYNKMTGELATLGDVFGSVASDLDSTVLTTDNARQQVLGVSSDEELTSMIKYQNAYNAASRFINVISEMIETLIVQMG</sequence>
<dbReference type="InterPro" id="IPR019776">
    <property type="entry name" value="Flagellar_basal_body_rod_CS"/>
</dbReference>
<protein>
    <recommendedName>
        <fullName evidence="4 7">Flagellar hook-associated protein 1</fullName>
        <shortName evidence="7">HAP1</shortName>
    </recommendedName>
</protein>
<comment type="similarity">
    <text evidence="3 7">Belongs to the flagella basal body rod proteins family.</text>
</comment>
<dbReference type="InterPro" id="IPR010930">
    <property type="entry name" value="Flg_bb/hook_C_dom"/>
</dbReference>
<evidence type="ECO:0000313" key="11">
    <source>
        <dbReference type="EMBL" id="MBC5712609.1"/>
    </source>
</evidence>
<dbReference type="SUPFAM" id="SSF64518">
    <property type="entry name" value="Phase 1 flagellin"/>
    <property type="match status" value="1"/>
</dbReference>
<dbReference type="EMBL" id="JACOPH010000001">
    <property type="protein sequence ID" value="MBC5712609.1"/>
    <property type="molecule type" value="Genomic_DNA"/>
</dbReference>
<evidence type="ECO:0000259" key="8">
    <source>
        <dbReference type="Pfam" id="PF00460"/>
    </source>
</evidence>
<evidence type="ECO:0000259" key="10">
    <source>
        <dbReference type="Pfam" id="PF22638"/>
    </source>
</evidence>
<dbReference type="PROSITE" id="PS00588">
    <property type="entry name" value="FLAGELLA_BB_ROD"/>
    <property type="match status" value="1"/>
</dbReference>
<keyword evidence="11" id="KW-0969">Cilium</keyword>
<dbReference type="GO" id="GO:0005198">
    <property type="term" value="F:structural molecule activity"/>
    <property type="evidence" value="ECO:0007669"/>
    <property type="project" value="UniProtKB-UniRule"/>
</dbReference>
<dbReference type="Pfam" id="PF06429">
    <property type="entry name" value="Flg_bbr_C"/>
    <property type="match status" value="1"/>
</dbReference>
<feature type="domain" description="Flagellar hook-associated protein FlgK helical" evidence="10">
    <location>
        <begin position="103"/>
        <end position="365"/>
    </location>
</feature>
<gene>
    <name evidence="7" type="primary">flgK</name>
    <name evidence="11" type="ORF">H8S17_00035</name>
</gene>
<evidence type="ECO:0000256" key="2">
    <source>
        <dbReference type="ARBA" id="ARBA00004613"/>
    </source>
</evidence>
<comment type="subcellular location">
    <subcellularLocation>
        <location evidence="1 7">Bacterial flagellum</location>
    </subcellularLocation>
    <subcellularLocation>
        <location evidence="2 7">Secreted</location>
    </subcellularLocation>
</comment>
<evidence type="ECO:0000256" key="7">
    <source>
        <dbReference type="RuleBase" id="RU362065"/>
    </source>
</evidence>
<dbReference type="GO" id="GO:0044780">
    <property type="term" value="P:bacterial-type flagellum assembly"/>
    <property type="evidence" value="ECO:0007669"/>
    <property type="project" value="InterPro"/>
</dbReference>
<evidence type="ECO:0000256" key="5">
    <source>
        <dbReference type="ARBA" id="ARBA00022525"/>
    </source>
</evidence>
<feature type="domain" description="Flagellar basal body rod protein N-terminal" evidence="8">
    <location>
        <begin position="10"/>
        <end position="37"/>
    </location>
</feature>
<evidence type="ECO:0000313" key="12">
    <source>
        <dbReference type="Proteomes" id="UP000606720"/>
    </source>
</evidence>
<proteinExistence type="inferred from homology"/>
<keyword evidence="11" id="KW-0966">Cell projection</keyword>
<dbReference type="GO" id="GO:0009424">
    <property type="term" value="C:bacterial-type flagellum hook"/>
    <property type="evidence" value="ECO:0007669"/>
    <property type="project" value="UniProtKB-UniRule"/>
</dbReference>
<keyword evidence="12" id="KW-1185">Reference proteome</keyword>
<dbReference type="AlphaFoldDB" id="A0A923LMB9"/>
<dbReference type="InterPro" id="IPR053927">
    <property type="entry name" value="FlgK_helical"/>
</dbReference>
<evidence type="ECO:0000256" key="3">
    <source>
        <dbReference type="ARBA" id="ARBA00009677"/>
    </source>
</evidence>
<dbReference type="GO" id="GO:0005576">
    <property type="term" value="C:extracellular region"/>
    <property type="evidence" value="ECO:0007669"/>
    <property type="project" value="UniProtKB-SubCell"/>
</dbReference>
<evidence type="ECO:0000256" key="6">
    <source>
        <dbReference type="ARBA" id="ARBA00023143"/>
    </source>
</evidence>
<keyword evidence="5 7" id="KW-0964">Secreted</keyword>
<name>A0A923LMB9_9FIRM</name>
<organism evidence="11 12">
    <name type="scientific">Roseburia zhanii</name>
    <dbReference type="NCBI Taxonomy" id="2763064"/>
    <lineage>
        <taxon>Bacteria</taxon>
        <taxon>Bacillati</taxon>
        <taxon>Bacillota</taxon>
        <taxon>Clostridia</taxon>
        <taxon>Lachnospirales</taxon>
        <taxon>Lachnospiraceae</taxon>
        <taxon>Roseburia</taxon>
    </lineage>
</organism>
<comment type="caution">
    <text evidence="11">The sequence shown here is derived from an EMBL/GenBank/DDBJ whole genome shotgun (WGS) entry which is preliminary data.</text>
</comment>
<reference evidence="11" key="1">
    <citation type="submission" date="2020-08" db="EMBL/GenBank/DDBJ databases">
        <title>Genome public.</title>
        <authorList>
            <person name="Liu C."/>
            <person name="Sun Q."/>
        </authorList>
    </citation>
    <scope>NUCLEOTIDE SEQUENCE</scope>
    <source>
        <strain evidence="11">BX1005</strain>
    </source>
</reference>
<accession>A0A923LMB9</accession>
<dbReference type="RefSeq" id="WP_186865718.1">
    <property type="nucleotide sequence ID" value="NZ_JACOPH010000001.1"/>
</dbReference>
<evidence type="ECO:0000256" key="1">
    <source>
        <dbReference type="ARBA" id="ARBA00004365"/>
    </source>
</evidence>
<dbReference type="InterPro" id="IPR002371">
    <property type="entry name" value="FlgK"/>
</dbReference>
<dbReference type="Pfam" id="PF22638">
    <property type="entry name" value="FlgK_D1"/>
    <property type="match status" value="1"/>
</dbReference>
<keyword evidence="6 7" id="KW-0975">Bacterial flagellum</keyword>
<evidence type="ECO:0000256" key="4">
    <source>
        <dbReference type="ARBA" id="ARBA00016244"/>
    </source>
</evidence>
<evidence type="ECO:0000259" key="9">
    <source>
        <dbReference type="Pfam" id="PF06429"/>
    </source>
</evidence>
<feature type="domain" description="Flagellar basal-body/hook protein C-terminal" evidence="9">
    <location>
        <begin position="541"/>
        <end position="576"/>
    </location>
</feature>
<dbReference type="Proteomes" id="UP000606720">
    <property type="component" value="Unassembled WGS sequence"/>
</dbReference>
<dbReference type="PANTHER" id="PTHR30033:SF2">
    <property type="entry name" value="FLAGELLAR HOOK PROTEIN"/>
    <property type="match status" value="1"/>
</dbReference>